<sequence>MHPVTLCVTLGQVLGLAAAGRTRSVSGGIPMQSVGTIMPLDTRGFGFFLREICLGTQDA</sequence>
<evidence type="ECO:0000313" key="2">
    <source>
        <dbReference type="Proteomes" id="UP000051446"/>
    </source>
</evidence>
<proteinExistence type="predicted"/>
<organism evidence="1 2">
    <name type="scientific">Pseudomonas libanensis</name>
    <dbReference type="NCBI Taxonomy" id="75588"/>
    <lineage>
        <taxon>Bacteria</taxon>
        <taxon>Pseudomonadati</taxon>
        <taxon>Pseudomonadota</taxon>
        <taxon>Gammaproteobacteria</taxon>
        <taxon>Pseudomonadales</taxon>
        <taxon>Pseudomonadaceae</taxon>
        <taxon>Pseudomonas</taxon>
    </lineage>
</organism>
<protein>
    <submittedName>
        <fullName evidence="1">Uncharacterized protein</fullName>
    </submittedName>
</protein>
<gene>
    <name evidence="1" type="ORF">TU73_23120</name>
</gene>
<dbReference type="PATRIC" id="fig|75588.4.peg.1373"/>
<reference evidence="1 2" key="1">
    <citation type="submission" date="2015-02" db="EMBL/GenBank/DDBJ databases">
        <title>Pseudomonas helleri sp. nov. and Pseudomonas weihenstephanensis sp. nov., isolated from raw cows milk.</title>
        <authorList>
            <person name="von Neubeck M."/>
            <person name="Huptas C."/>
            <person name="Wenning M."/>
            <person name="Scherer S."/>
        </authorList>
    </citation>
    <scope>NUCLEOTIDE SEQUENCE [LARGE SCALE GENOMIC DNA]</scope>
    <source>
        <strain evidence="1 2">DSM 17149</strain>
    </source>
</reference>
<name>A0A0R2Y5M7_9PSED</name>
<dbReference type="AlphaFoldDB" id="A0A0R2Y5M7"/>
<dbReference type="EMBL" id="JYLH01000017">
    <property type="protein sequence ID" value="KRP42236.1"/>
    <property type="molecule type" value="Genomic_DNA"/>
</dbReference>
<evidence type="ECO:0000313" key="1">
    <source>
        <dbReference type="EMBL" id="KRP42236.1"/>
    </source>
</evidence>
<comment type="caution">
    <text evidence="1">The sequence shown here is derived from an EMBL/GenBank/DDBJ whole genome shotgun (WGS) entry which is preliminary data.</text>
</comment>
<accession>A0A0R2Y5M7</accession>
<dbReference type="Proteomes" id="UP000051446">
    <property type="component" value="Unassembled WGS sequence"/>
</dbReference>